<dbReference type="InterPro" id="IPR036084">
    <property type="entry name" value="Ser_inhib-like_sf"/>
</dbReference>
<dbReference type="GO" id="GO:0004867">
    <property type="term" value="F:serine-type endopeptidase inhibitor activity"/>
    <property type="evidence" value="ECO:0007669"/>
    <property type="project" value="UniProtKB-KW"/>
</dbReference>
<dbReference type="PANTHER" id="PTHR23259:SF70">
    <property type="entry name" value="ACCESSORY GLAND PROTEIN ACP62F-RELATED"/>
    <property type="match status" value="1"/>
</dbReference>
<evidence type="ECO:0000256" key="3">
    <source>
        <dbReference type="ARBA" id="ARBA00022900"/>
    </source>
</evidence>
<keyword evidence="4" id="KW-1015">Disulfide bond</keyword>
<accession>A0A085NFS2</accession>
<organism evidence="6">
    <name type="scientific">Trichuris suis</name>
    <name type="common">pig whipworm</name>
    <dbReference type="NCBI Taxonomy" id="68888"/>
    <lineage>
        <taxon>Eukaryota</taxon>
        <taxon>Metazoa</taxon>
        <taxon>Ecdysozoa</taxon>
        <taxon>Nematoda</taxon>
        <taxon>Enoplea</taxon>
        <taxon>Dorylaimia</taxon>
        <taxon>Trichinellida</taxon>
        <taxon>Trichuridae</taxon>
        <taxon>Trichuris</taxon>
    </lineage>
</organism>
<proteinExistence type="inferred from homology"/>
<dbReference type="FunFam" id="2.10.25.10:FF:000055">
    <property type="entry name" value="alpha-tectorin isoform X1"/>
    <property type="match status" value="1"/>
</dbReference>
<evidence type="ECO:0000256" key="2">
    <source>
        <dbReference type="ARBA" id="ARBA00022690"/>
    </source>
</evidence>
<evidence type="ECO:0000259" key="5">
    <source>
        <dbReference type="Pfam" id="PF01826"/>
    </source>
</evidence>
<evidence type="ECO:0000313" key="6">
    <source>
        <dbReference type="EMBL" id="KFD68318.1"/>
    </source>
</evidence>
<dbReference type="Proteomes" id="UP000030758">
    <property type="component" value="Unassembled WGS sequence"/>
</dbReference>
<sequence>MMEENTQCGPNKRFTTCGTACPRTCDDVRHPDPYKACTMQCMVGCECEQGYVLSGEQCVPESQCSVGETIDQLSQVKITYSI</sequence>
<evidence type="ECO:0000256" key="4">
    <source>
        <dbReference type="ARBA" id="ARBA00023157"/>
    </source>
</evidence>
<reference evidence="6" key="1">
    <citation type="journal article" date="2014" name="Nat. Genet.">
        <title>Genome and transcriptome of the porcine whipworm Trichuris suis.</title>
        <authorList>
            <person name="Jex A.R."/>
            <person name="Nejsum P."/>
            <person name="Schwarz E.M."/>
            <person name="Hu L."/>
            <person name="Young N.D."/>
            <person name="Hall R.S."/>
            <person name="Korhonen P.K."/>
            <person name="Liao S."/>
            <person name="Thamsborg S."/>
            <person name="Xia J."/>
            <person name="Xu P."/>
            <person name="Wang S."/>
            <person name="Scheerlinck J.P."/>
            <person name="Hofmann A."/>
            <person name="Sternberg P.W."/>
            <person name="Wang J."/>
            <person name="Gasser R.B."/>
        </authorList>
    </citation>
    <scope>NUCLEOTIDE SEQUENCE [LARGE SCALE GENOMIC DNA]</scope>
    <source>
        <strain evidence="6">DCEP-RM93F</strain>
    </source>
</reference>
<gene>
    <name evidence="6" type="ORF">M514_19580</name>
</gene>
<dbReference type="InterPro" id="IPR051368">
    <property type="entry name" value="SerProtInhib-TIL_Domain"/>
</dbReference>
<comment type="similarity">
    <text evidence="1">Belongs to the serine protease inhibitor-like (TIL domain-containing) family.</text>
</comment>
<keyword evidence="3" id="KW-0722">Serine protease inhibitor</keyword>
<protein>
    <recommendedName>
        <fullName evidence="5">TIL domain-containing protein</fullName>
    </recommendedName>
</protein>
<evidence type="ECO:0000256" key="1">
    <source>
        <dbReference type="ARBA" id="ARBA00007611"/>
    </source>
</evidence>
<dbReference type="PANTHER" id="PTHR23259">
    <property type="entry name" value="RIDDLE"/>
    <property type="match status" value="1"/>
</dbReference>
<name>A0A085NFS2_9BILA</name>
<dbReference type="Pfam" id="PF01826">
    <property type="entry name" value="TIL"/>
    <property type="match status" value="1"/>
</dbReference>
<feature type="domain" description="TIL" evidence="5">
    <location>
        <begin position="8"/>
        <end position="64"/>
    </location>
</feature>
<dbReference type="InterPro" id="IPR002919">
    <property type="entry name" value="TIL_dom"/>
</dbReference>
<dbReference type="EMBL" id="KL367506">
    <property type="protein sequence ID" value="KFD68318.1"/>
    <property type="molecule type" value="Genomic_DNA"/>
</dbReference>
<dbReference type="SUPFAM" id="SSF57567">
    <property type="entry name" value="Serine protease inhibitors"/>
    <property type="match status" value="1"/>
</dbReference>
<dbReference type="CDD" id="cd19941">
    <property type="entry name" value="TIL"/>
    <property type="match status" value="1"/>
</dbReference>
<keyword evidence="2" id="KW-0646">Protease inhibitor</keyword>
<feature type="non-terminal residue" evidence="6">
    <location>
        <position position="82"/>
    </location>
</feature>
<dbReference type="AlphaFoldDB" id="A0A085NFS2"/>
<dbReference type="Gene3D" id="2.10.25.10">
    <property type="entry name" value="Laminin"/>
    <property type="match status" value="1"/>
</dbReference>